<keyword evidence="4 5" id="KW-0975">Bacterial flagellum</keyword>
<evidence type="ECO:0000256" key="3">
    <source>
        <dbReference type="ARBA" id="ARBA00023054"/>
    </source>
</evidence>
<feature type="domain" description="Flagellar hook-associated protein 2 N-terminal" evidence="6">
    <location>
        <begin position="13"/>
        <end position="110"/>
    </location>
</feature>
<dbReference type="PANTHER" id="PTHR30288">
    <property type="entry name" value="FLAGELLAR CAP/ASSEMBLY PROTEIN FLID"/>
    <property type="match status" value="1"/>
</dbReference>
<dbReference type="InterPro" id="IPR010810">
    <property type="entry name" value="Flagellin_hook_IN_motif"/>
</dbReference>
<dbReference type="PATRIC" id="fig|251707.3.peg.5356"/>
<comment type="caution">
    <text evidence="8">The sequence shown here is derived from an EMBL/GenBank/DDBJ whole genome shotgun (WGS) entry which is preliminary data.</text>
</comment>
<evidence type="ECO:0000256" key="2">
    <source>
        <dbReference type="ARBA" id="ARBA00011255"/>
    </source>
</evidence>
<dbReference type="AlphaFoldDB" id="A0A0N8SL09"/>
<evidence type="ECO:0000256" key="4">
    <source>
        <dbReference type="ARBA" id="ARBA00023143"/>
    </source>
</evidence>
<dbReference type="Pfam" id="PF07196">
    <property type="entry name" value="Flagellin_IN"/>
    <property type="match status" value="1"/>
</dbReference>
<dbReference type="InterPro" id="IPR003481">
    <property type="entry name" value="FliD_N"/>
</dbReference>
<keyword evidence="8" id="KW-0966">Cell projection</keyword>
<name>A0A0N8SL09_9PSED</name>
<keyword evidence="5" id="KW-0964">Secreted</keyword>
<comment type="subcellular location">
    <subcellularLocation>
        <location evidence="5">Secreted</location>
    </subcellularLocation>
    <subcellularLocation>
        <location evidence="5">Bacterial flagellum</location>
    </subcellularLocation>
</comment>
<dbReference type="GO" id="GO:0005576">
    <property type="term" value="C:extracellular region"/>
    <property type="evidence" value="ECO:0007669"/>
    <property type="project" value="UniProtKB-SubCell"/>
</dbReference>
<comment type="function">
    <text evidence="5">Required for morphogenesis and for the elongation of the flagellar filament by facilitating polymerization of the flagellin monomers at the tip of growing filament. Forms a capping structure, which prevents flagellin subunits (transported through the central channel of the flagellum) from leaking out without polymerization at the distal end.</text>
</comment>
<dbReference type="PANTHER" id="PTHR30288:SF0">
    <property type="entry name" value="FLAGELLAR HOOK-ASSOCIATED PROTEIN 2"/>
    <property type="match status" value="1"/>
</dbReference>
<dbReference type="Proteomes" id="UP000050562">
    <property type="component" value="Unassembled WGS sequence"/>
</dbReference>
<keyword evidence="8" id="KW-0969">Cilium</keyword>
<gene>
    <name evidence="8" type="ORF">ALO52_04079</name>
</gene>
<dbReference type="EMBL" id="LJRC01000141">
    <property type="protein sequence ID" value="KPY36680.1"/>
    <property type="molecule type" value="Genomic_DNA"/>
</dbReference>
<evidence type="ECO:0000313" key="8">
    <source>
        <dbReference type="EMBL" id="KPY36680.1"/>
    </source>
</evidence>
<comment type="similarity">
    <text evidence="1 5">Belongs to the FliD family.</text>
</comment>
<dbReference type="GO" id="GO:0009421">
    <property type="term" value="C:bacterial-type flagellum filament cap"/>
    <property type="evidence" value="ECO:0007669"/>
    <property type="project" value="InterPro"/>
</dbReference>
<dbReference type="RefSeq" id="WP_057409418.1">
    <property type="nucleotide sequence ID" value="NZ_LJRC01000141.1"/>
</dbReference>
<sequence length="486" mass="49270">MASPITSTVGVGSGLNIGDIVKGLVAAEKAPKQTQIDKQTSATSASLSGVGQLSSALAAFQKTMDTLNSTTTLAFNGFAATSADEKVVKATAGNNAVNGSYAIGVTKLATPSKVATAALTAAQTSAIPSGTLKITQNGVAQEVSIDQGSTLEQARDKINSTLQGKGITANIINDTSGARLVFSSTTTGSGSDISVEASSGLEMFNIDGTKKMSETATTDANGKVIGGAGAISELAGDAEFTVDGLSLTSKTNKVSGAISGITFDLVAPSALGATTTVTVATNTDGLKASLQSFVDSYNTLVKLVATLTKGSTGKDADGKDVFVPAPLTGDATPRSLLAVIRTQIATSTSTSGLGSLAQLGIQTQQTDGTLSLDSTKFTAALSDKKMGSQIQALFTGEGGLLNRLGKAVLPYNEPGKGILPSKTTSLTAVQKQLTKDQADLDRRIDTLTQTLTKKYNAMDLVVGQLKATASSITSIFAAMNAQKNNS</sequence>
<dbReference type="GO" id="GO:0009424">
    <property type="term" value="C:bacterial-type flagellum hook"/>
    <property type="evidence" value="ECO:0007669"/>
    <property type="project" value="UniProtKB-UniRule"/>
</dbReference>
<dbReference type="Pfam" id="PF07195">
    <property type="entry name" value="FliD_C"/>
    <property type="match status" value="1"/>
</dbReference>
<dbReference type="Pfam" id="PF02465">
    <property type="entry name" value="FliD_N"/>
    <property type="match status" value="1"/>
</dbReference>
<protein>
    <recommendedName>
        <fullName evidence="5">Flagellar hook-associated protein 2</fullName>
        <shortName evidence="5">HAP2</shortName>
    </recommendedName>
    <alternativeName>
        <fullName evidence="5">Flagellar cap protein</fullName>
    </alternativeName>
</protein>
<accession>A0A0N8SL09</accession>
<proteinExistence type="inferred from homology"/>
<evidence type="ECO:0000313" key="9">
    <source>
        <dbReference type="Proteomes" id="UP000050562"/>
    </source>
</evidence>
<dbReference type="GO" id="GO:0007155">
    <property type="term" value="P:cell adhesion"/>
    <property type="evidence" value="ECO:0007669"/>
    <property type="project" value="InterPro"/>
</dbReference>
<evidence type="ECO:0000256" key="5">
    <source>
        <dbReference type="RuleBase" id="RU362066"/>
    </source>
</evidence>
<evidence type="ECO:0000256" key="1">
    <source>
        <dbReference type="ARBA" id="ARBA00009764"/>
    </source>
</evidence>
<dbReference type="GO" id="GO:0071973">
    <property type="term" value="P:bacterial-type flagellum-dependent cell motility"/>
    <property type="evidence" value="ECO:0007669"/>
    <property type="project" value="TreeGrafter"/>
</dbReference>
<organism evidence="8 9">
    <name type="scientific">Pseudomonas syringae pv. primulae</name>
    <dbReference type="NCBI Taxonomy" id="251707"/>
    <lineage>
        <taxon>Bacteria</taxon>
        <taxon>Pseudomonadati</taxon>
        <taxon>Pseudomonadota</taxon>
        <taxon>Gammaproteobacteria</taxon>
        <taxon>Pseudomonadales</taxon>
        <taxon>Pseudomonadaceae</taxon>
        <taxon>Pseudomonas</taxon>
    </lineage>
</organism>
<keyword evidence="8" id="KW-0282">Flagellum</keyword>
<evidence type="ECO:0000259" key="6">
    <source>
        <dbReference type="Pfam" id="PF02465"/>
    </source>
</evidence>
<reference evidence="8 9" key="1">
    <citation type="submission" date="2015-09" db="EMBL/GenBank/DDBJ databases">
        <title>Genome announcement of multiple Pseudomonas syringae strains.</title>
        <authorList>
            <person name="Thakur S."/>
            <person name="Wang P.W."/>
            <person name="Gong Y."/>
            <person name="Weir B.S."/>
            <person name="Guttman D.S."/>
        </authorList>
    </citation>
    <scope>NUCLEOTIDE SEQUENCE [LARGE SCALE GENOMIC DNA]</scope>
    <source>
        <strain evidence="8 9">ICMP3956</strain>
    </source>
</reference>
<feature type="domain" description="Flagellar hook-associated protein 2 C-terminal" evidence="7">
    <location>
        <begin position="235"/>
        <end position="466"/>
    </location>
</feature>
<comment type="subunit">
    <text evidence="2 5">Homopentamer.</text>
</comment>
<keyword evidence="3" id="KW-0175">Coiled coil</keyword>
<evidence type="ECO:0000259" key="7">
    <source>
        <dbReference type="Pfam" id="PF07195"/>
    </source>
</evidence>
<dbReference type="InterPro" id="IPR040026">
    <property type="entry name" value="FliD"/>
</dbReference>
<dbReference type="InterPro" id="IPR010809">
    <property type="entry name" value="FliD_C"/>
</dbReference>